<dbReference type="AlphaFoldDB" id="A0A7C1CCP6"/>
<accession>A0A7C1CCP6</accession>
<name>A0A7C1CCP6_9CREN</name>
<comment type="caution">
    <text evidence="1">The sequence shown here is derived from an EMBL/GenBank/DDBJ whole genome shotgun (WGS) entry which is preliminary data.</text>
</comment>
<evidence type="ECO:0000313" key="1">
    <source>
        <dbReference type="EMBL" id="HDP14863.1"/>
    </source>
</evidence>
<organism evidence="1">
    <name type="scientific">Thermofilum adornatum</name>
    <dbReference type="NCBI Taxonomy" id="1365176"/>
    <lineage>
        <taxon>Archaea</taxon>
        <taxon>Thermoproteota</taxon>
        <taxon>Thermoprotei</taxon>
        <taxon>Thermofilales</taxon>
        <taxon>Thermofilaceae</taxon>
        <taxon>Thermofilum</taxon>
    </lineage>
</organism>
<gene>
    <name evidence="1" type="ORF">ENN26_03690</name>
</gene>
<sequence>MSETIEFEIVRPVNPKGSSFIRYVWGAVGARNRAVLQEHKEELEELVQRIGLSIKDRIGSNKLITGKIVVYVENGKPVRIVAKDIQIWQATSTLEGEVSAELKEQG</sequence>
<evidence type="ECO:0008006" key="2">
    <source>
        <dbReference type="Google" id="ProtNLM"/>
    </source>
</evidence>
<dbReference type="EMBL" id="DSAY01000071">
    <property type="protein sequence ID" value="HDP14863.1"/>
    <property type="molecule type" value="Genomic_DNA"/>
</dbReference>
<proteinExistence type="predicted"/>
<reference evidence="1" key="1">
    <citation type="journal article" date="2020" name="mSystems">
        <title>Genome- and Community-Level Interaction Insights into Carbon Utilization and Element Cycling Functions of Hydrothermarchaeota in Hydrothermal Sediment.</title>
        <authorList>
            <person name="Zhou Z."/>
            <person name="Liu Y."/>
            <person name="Xu W."/>
            <person name="Pan J."/>
            <person name="Luo Z.H."/>
            <person name="Li M."/>
        </authorList>
    </citation>
    <scope>NUCLEOTIDE SEQUENCE [LARGE SCALE GENOMIC DNA]</scope>
    <source>
        <strain evidence="1">SpSt-116</strain>
    </source>
</reference>
<protein>
    <recommendedName>
        <fullName evidence="2">DUF2258 domain-containing protein</fullName>
    </recommendedName>
</protein>